<dbReference type="InterPro" id="IPR003961">
    <property type="entry name" value="FN3_dom"/>
</dbReference>
<dbReference type="CDD" id="cd00063">
    <property type="entry name" value="FN3"/>
    <property type="match status" value="2"/>
</dbReference>
<dbReference type="CDD" id="cd21177">
    <property type="entry name" value="LPMO_AA10"/>
    <property type="match status" value="1"/>
</dbReference>
<evidence type="ECO:0000313" key="5">
    <source>
        <dbReference type="Proteomes" id="UP000182152"/>
    </source>
</evidence>
<feature type="signal peptide" evidence="2">
    <location>
        <begin position="1"/>
        <end position="23"/>
    </location>
</feature>
<keyword evidence="1 2" id="KW-0732">Signal</keyword>
<dbReference type="GO" id="GO:0004553">
    <property type="term" value="F:hydrolase activity, hydrolyzing O-glycosyl compounds"/>
    <property type="evidence" value="ECO:0007669"/>
    <property type="project" value="InterPro"/>
</dbReference>
<dbReference type="PANTHER" id="PTHR34823">
    <property type="entry name" value="GLCNAC-BINDING PROTEIN A"/>
    <property type="match status" value="1"/>
</dbReference>
<dbReference type="GO" id="GO:0030246">
    <property type="term" value="F:carbohydrate binding"/>
    <property type="evidence" value="ECO:0007669"/>
    <property type="project" value="InterPro"/>
</dbReference>
<evidence type="ECO:0000256" key="1">
    <source>
        <dbReference type="ARBA" id="ARBA00022729"/>
    </source>
</evidence>
<dbReference type="InterPro" id="IPR036116">
    <property type="entry name" value="FN3_sf"/>
</dbReference>
<sequence>MKKNRFALLLCSSALLGVCLMMGEEQVAAHGYVESPPSRGYQGALEKDMLSYGIAFDKYGGVINNPQSLEAKKGFPDAGPADGHIASAEGGFGQIGDLVLDKQTSDRWTKQTINQGPMNFTWLYTAAHSTSKWHYYMTKPGWDPNDPLDRDDLELIGTIKHDGSDADTNLSHTINIPKNRLGYHIVLAVWDVADTPNAFYNVIDVNVKGEAAIPTAPSAPKNVRATNVTSKSVTLMWNGQSNTISYNIYRNGLLIGNSVNAEFVDTNLKEKTTYLYEIEAVGQGDLTSKKTAISVTTVAQSSEEKPTAPKHLHAMETTSNSVSLMWGESSHTQGIKRYEIYRDGKRIGSTSTTVYNDSELAANTTYTYTVKAISNSNESSDSSNALKITTAKKEEEVPEIEGRQWVLGSFSNPQLYTTNKEVIYKGKRYITLQTHVNYGDSTWAPDQAPILFRLIS</sequence>
<feature type="domain" description="Fibronectin type-III" evidence="3">
    <location>
        <begin position="219"/>
        <end position="301"/>
    </location>
</feature>
<feature type="domain" description="Fibronectin type-III" evidence="3">
    <location>
        <begin position="308"/>
        <end position="393"/>
    </location>
</feature>
<dbReference type="GO" id="GO:0005576">
    <property type="term" value="C:extracellular region"/>
    <property type="evidence" value="ECO:0007669"/>
    <property type="project" value="InterPro"/>
</dbReference>
<protein>
    <submittedName>
        <fullName evidence="4">Chitin binding domain-containing protein</fullName>
    </submittedName>
</protein>
<dbReference type="Pfam" id="PF03067">
    <property type="entry name" value="LPMO_10"/>
    <property type="match status" value="1"/>
</dbReference>
<dbReference type="SUPFAM" id="SSF51055">
    <property type="entry name" value="Carbohydrate binding domain"/>
    <property type="match status" value="1"/>
</dbReference>
<dbReference type="Gene3D" id="2.70.50.50">
    <property type="entry name" value="chitin-binding protein cbp21"/>
    <property type="match status" value="1"/>
</dbReference>
<dbReference type="EMBL" id="JXLB01000010">
    <property type="protein sequence ID" value="OJG81691.1"/>
    <property type="molecule type" value="Genomic_DNA"/>
</dbReference>
<dbReference type="Gene3D" id="2.10.10.20">
    <property type="entry name" value="Carbohydrate-binding module superfamily 5/12"/>
    <property type="match status" value="1"/>
</dbReference>
<dbReference type="STRING" id="150033.RV14_GL000218"/>
<proteinExistence type="predicted"/>
<name>A0A1L8WKZ8_9ENTE</name>
<dbReference type="AlphaFoldDB" id="A0A1L8WKZ8"/>
<dbReference type="Proteomes" id="UP000182152">
    <property type="component" value="Unassembled WGS sequence"/>
</dbReference>
<dbReference type="SMART" id="SM00060">
    <property type="entry name" value="FN3"/>
    <property type="match status" value="2"/>
</dbReference>
<keyword evidence="5" id="KW-1185">Reference proteome</keyword>
<evidence type="ECO:0000256" key="2">
    <source>
        <dbReference type="SAM" id="SignalP"/>
    </source>
</evidence>
<dbReference type="SUPFAM" id="SSF81296">
    <property type="entry name" value="E set domains"/>
    <property type="match status" value="1"/>
</dbReference>
<organism evidence="4 5">
    <name type="scientific">Enterococcus ratti</name>
    <dbReference type="NCBI Taxonomy" id="150033"/>
    <lineage>
        <taxon>Bacteria</taxon>
        <taxon>Bacillati</taxon>
        <taxon>Bacillota</taxon>
        <taxon>Bacilli</taxon>
        <taxon>Lactobacillales</taxon>
        <taxon>Enterococcaceae</taxon>
        <taxon>Enterococcus</taxon>
    </lineage>
</organism>
<dbReference type="PANTHER" id="PTHR34823:SF1">
    <property type="entry name" value="CHITIN-BINDING TYPE-4 DOMAIN-CONTAINING PROTEIN"/>
    <property type="match status" value="1"/>
</dbReference>
<dbReference type="OrthoDB" id="9775889at2"/>
<evidence type="ECO:0000259" key="3">
    <source>
        <dbReference type="PROSITE" id="PS50853"/>
    </source>
</evidence>
<feature type="chain" id="PRO_5038741778" evidence="2">
    <location>
        <begin position="24"/>
        <end position="456"/>
    </location>
</feature>
<dbReference type="InterPro" id="IPR051024">
    <property type="entry name" value="GlcNAc_Chitin_IntDeg"/>
</dbReference>
<comment type="caution">
    <text evidence="4">The sequence shown here is derived from an EMBL/GenBank/DDBJ whole genome shotgun (WGS) entry which is preliminary data.</text>
</comment>
<dbReference type="InterPro" id="IPR036573">
    <property type="entry name" value="CBM_sf_5/12"/>
</dbReference>
<dbReference type="GO" id="GO:0005975">
    <property type="term" value="P:carbohydrate metabolic process"/>
    <property type="evidence" value="ECO:0007669"/>
    <property type="project" value="InterPro"/>
</dbReference>
<dbReference type="RefSeq" id="WP_071855431.1">
    <property type="nucleotide sequence ID" value="NZ_JXLB01000010.1"/>
</dbReference>
<dbReference type="InterPro" id="IPR013783">
    <property type="entry name" value="Ig-like_fold"/>
</dbReference>
<dbReference type="Gene3D" id="2.60.40.10">
    <property type="entry name" value="Immunoglobulins"/>
    <property type="match status" value="2"/>
</dbReference>
<reference evidence="4 5" key="1">
    <citation type="submission" date="2014-12" db="EMBL/GenBank/DDBJ databases">
        <title>Draft genome sequences of 29 type strains of Enterococci.</title>
        <authorList>
            <person name="Zhong Z."/>
            <person name="Sun Z."/>
            <person name="Liu W."/>
            <person name="Zhang W."/>
            <person name="Zhang H."/>
        </authorList>
    </citation>
    <scope>NUCLEOTIDE SEQUENCE [LARGE SCALE GENOMIC DNA]</scope>
    <source>
        <strain evidence="4 5">DSM 15687</strain>
    </source>
</reference>
<dbReference type="Pfam" id="PF00041">
    <property type="entry name" value="fn3"/>
    <property type="match status" value="2"/>
</dbReference>
<dbReference type="SUPFAM" id="SSF49265">
    <property type="entry name" value="Fibronectin type III"/>
    <property type="match status" value="1"/>
</dbReference>
<dbReference type="PROSITE" id="PS50853">
    <property type="entry name" value="FN3"/>
    <property type="match status" value="2"/>
</dbReference>
<dbReference type="InterPro" id="IPR004302">
    <property type="entry name" value="Cellulose/chitin-bd_N"/>
</dbReference>
<evidence type="ECO:0000313" key="4">
    <source>
        <dbReference type="EMBL" id="OJG81691.1"/>
    </source>
</evidence>
<gene>
    <name evidence="4" type="ORF">RV14_GL000218</name>
</gene>
<accession>A0A1L8WKZ8</accession>
<dbReference type="InterPro" id="IPR014756">
    <property type="entry name" value="Ig_E-set"/>
</dbReference>